<evidence type="ECO:0000259" key="1">
    <source>
        <dbReference type="Pfam" id="PF12146"/>
    </source>
</evidence>
<dbReference type="Pfam" id="PF12146">
    <property type="entry name" value="Hydrolase_4"/>
    <property type="match status" value="1"/>
</dbReference>
<feature type="domain" description="Serine aminopeptidase S33" evidence="1">
    <location>
        <begin position="59"/>
        <end position="308"/>
    </location>
</feature>
<dbReference type="STRING" id="1123037.GCA_000425305_02514"/>
<dbReference type="PANTHER" id="PTHR43265:SF1">
    <property type="entry name" value="ESTERASE ESTD"/>
    <property type="match status" value="1"/>
</dbReference>
<dbReference type="Proteomes" id="UP000321938">
    <property type="component" value="Unassembled WGS sequence"/>
</dbReference>
<dbReference type="Gene3D" id="3.40.50.1820">
    <property type="entry name" value="alpha/beta hydrolase"/>
    <property type="match status" value="1"/>
</dbReference>
<dbReference type="RefSeq" id="WP_028872287.1">
    <property type="nucleotide sequence ID" value="NZ_VOSB01000039.1"/>
</dbReference>
<accession>A0A5C7B4H3</accession>
<dbReference type="InterPro" id="IPR022742">
    <property type="entry name" value="Hydrolase_4"/>
</dbReference>
<dbReference type="AlphaFoldDB" id="A0A5C7B4H3"/>
<dbReference type="EMBL" id="VOSB01000039">
    <property type="protein sequence ID" value="TXE15335.1"/>
    <property type="molecule type" value="Genomic_DNA"/>
</dbReference>
<proteinExistence type="predicted"/>
<dbReference type="OrthoDB" id="9809549at2"/>
<dbReference type="InterPro" id="IPR053145">
    <property type="entry name" value="AB_hydrolase_Est10"/>
</dbReference>
<dbReference type="SUPFAM" id="SSF53474">
    <property type="entry name" value="alpha/beta-Hydrolases"/>
    <property type="match status" value="1"/>
</dbReference>
<keyword evidence="3" id="KW-1185">Reference proteome</keyword>
<organism evidence="2 3">
    <name type="scientific">Psychroserpens burtonensis</name>
    <dbReference type="NCBI Taxonomy" id="49278"/>
    <lineage>
        <taxon>Bacteria</taxon>
        <taxon>Pseudomonadati</taxon>
        <taxon>Bacteroidota</taxon>
        <taxon>Flavobacteriia</taxon>
        <taxon>Flavobacteriales</taxon>
        <taxon>Flavobacteriaceae</taxon>
        <taxon>Psychroserpens</taxon>
    </lineage>
</organism>
<evidence type="ECO:0000313" key="2">
    <source>
        <dbReference type="EMBL" id="TXE15335.1"/>
    </source>
</evidence>
<reference evidence="2 3" key="1">
    <citation type="submission" date="2019-08" db="EMBL/GenBank/DDBJ databases">
        <title>Genome of Psychroserpens burtonensis ACAM 167.</title>
        <authorList>
            <person name="Bowman J.P."/>
        </authorList>
    </citation>
    <scope>NUCLEOTIDE SEQUENCE [LARGE SCALE GENOMIC DNA]</scope>
    <source>
        <strain evidence="2 3">ACAM 167</strain>
    </source>
</reference>
<sequence>MNKISKIIIVIILLLVATNLLWGKTNYQSQVIHFQFQSDTIEGVVNLPKKKHTLGEKTPLVIFVHGDGELGRDAYGYYEHIWNELAKKGIASMSWDKKGIGQSTGKWLNQSMEDRANEVIAAIDFIKADPRFDFSSIGLIGFSQAGWVMPKVASLSDYPDFIISVSGAINWKRQSNYLTRTRMELEGANKEAIEVGVRQNEIDFTIFNATSTYSDYVAYQKEKCKNEQEEDCDFMNEERFYFVKKNISSDAEQDLKNIRCPIFGVFGAEDLNVDFEESYQTYERIFSTNNTDNYQLKIYPEAEHGLLKSKHFSAMHPGIGFLIKLELFGKRAFVKDVLSDISAFVIHNSK</sequence>
<dbReference type="GO" id="GO:0052689">
    <property type="term" value="F:carboxylic ester hydrolase activity"/>
    <property type="evidence" value="ECO:0007669"/>
    <property type="project" value="TreeGrafter"/>
</dbReference>
<name>A0A5C7B4H3_9FLAO</name>
<gene>
    <name evidence="2" type="ORF">ES692_17185</name>
</gene>
<protein>
    <submittedName>
        <fullName evidence="2">Prolyl oligopeptidase family serine peptidase</fullName>
    </submittedName>
</protein>
<dbReference type="InterPro" id="IPR029058">
    <property type="entry name" value="AB_hydrolase_fold"/>
</dbReference>
<evidence type="ECO:0000313" key="3">
    <source>
        <dbReference type="Proteomes" id="UP000321938"/>
    </source>
</evidence>
<comment type="caution">
    <text evidence="2">The sequence shown here is derived from an EMBL/GenBank/DDBJ whole genome shotgun (WGS) entry which is preliminary data.</text>
</comment>
<dbReference type="PANTHER" id="PTHR43265">
    <property type="entry name" value="ESTERASE ESTD"/>
    <property type="match status" value="1"/>
</dbReference>